<evidence type="ECO:0000256" key="6">
    <source>
        <dbReference type="ARBA" id="ARBA00012487"/>
    </source>
</evidence>
<keyword evidence="11 18" id="KW-0812">Transmembrane</keyword>
<dbReference type="OrthoDB" id="9799199at2"/>
<comment type="catalytic activity">
    <reaction evidence="1 18">
        <text>a 1,2-diacyl-sn-glycero-3-phosphate + CTP + H(+) = a CDP-1,2-diacyl-sn-glycerol + diphosphate</text>
        <dbReference type="Rhea" id="RHEA:16229"/>
        <dbReference type="ChEBI" id="CHEBI:15378"/>
        <dbReference type="ChEBI" id="CHEBI:33019"/>
        <dbReference type="ChEBI" id="CHEBI:37563"/>
        <dbReference type="ChEBI" id="CHEBI:58332"/>
        <dbReference type="ChEBI" id="CHEBI:58608"/>
        <dbReference type="EC" id="2.7.7.41"/>
    </reaction>
</comment>
<evidence type="ECO:0000256" key="12">
    <source>
        <dbReference type="ARBA" id="ARBA00022695"/>
    </source>
</evidence>
<evidence type="ECO:0000256" key="9">
    <source>
        <dbReference type="ARBA" id="ARBA00022516"/>
    </source>
</evidence>
<protein>
    <recommendedName>
        <fullName evidence="7 18">Phosphatidate cytidylyltransferase</fullName>
        <ecNumber evidence="6 18">2.7.7.41</ecNumber>
    </recommendedName>
</protein>
<dbReference type="EMBL" id="FUWX01000018">
    <property type="protein sequence ID" value="SJZ98804.1"/>
    <property type="molecule type" value="Genomic_DNA"/>
</dbReference>
<dbReference type="AlphaFoldDB" id="A0A1T4Q568"/>
<feature type="transmembrane region" description="Helical" evidence="19">
    <location>
        <begin position="55"/>
        <end position="72"/>
    </location>
</feature>
<proteinExistence type="inferred from homology"/>
<keyword evidence="17" id="KW-1208">Phospholipid metabolism</keyword>
<feature type="transmembrane region" description="Helical" evidence="19">
    <location>
        <begin position="109"/>
        <end position="131"/>
    </location>
</feature>
<feature type="transmembrane region" description="Helical" evidence="19">
    <location>
        <begin position="78"/>
        <end position="97"/>
    </location>
</feature>
<keyword evidence="14" id="KW-0443">Lipid metabolism</keyword>
<keyword evidence="8" id="KW-1003">Cell membrane</keyword>
<name>A0A1T4Q568_9FUSO</name>
<evidence type="ECO:0000313" key="21">
    <source>
        <dbReference type="Proteomes" id="UP000191153"/>
    </source>
</evidence>
<evidence type="ECO:0000256" key="1">
    <source>
        <dbReference type="ARBA" id="ARBA00001698"/>
    </source>
</evidence>
<dbReference type="PROSITE" id="PS01315">
    <property type="entry name" value="CDS"/>
    <property type="match status" value="1"/>
</dbReference>
<keyword evidence="10 18" id="KW-0808">Transferase</keyword>
<dbReference type="GO" id="GO:0016024">
    <property type="term" value="P:CDP-diacylglycerol biosynthetic process"/>
    <property type="evidence" value="ECO:0007669"/>
    <property type="project" value="UniProtKB-UniPathway"/>
</dbReference>
<dbReference type="EC" id="2.7.7.41" evidence="6 18"/>
<evidence type="ECO:0000256" key="8">
    <source>
        <dbReference type="ARBA" id="ARBA00022475"/>
    </source>
</evidence>
<dbReference type="InterPro" id="IPR000374">
    <property type="entry name" value="PC_trans"/>
</dbReference>
<evidence type="ECO:0000256" key="18">
    <source>
        <dbReference type="RuleBase" id="RU003938"/>
    </source>
</evidence>
<comment type="subcellular location">
    <subcellularLocation>
        <location evidence="2">Cell membrane</location>
        <topology evidence="2">Multi-pass membrane protein</topology>
    </subcellularLocation>
</comment>
<reference evidence="20 21" key="1">
    <citation type="submission" date="2017-02" db="EMBL/GenBank/DDBJ databases">
        <authorList>
            <person name="Peterson S.W."/>
        </authorList>
    </citation>
    <scope>NUCLEOTIDE SEQUENCE [LARGE SCALE GENOMIC DNA]</scope>
    <source>
        <strain evidence="20 21">ATCC 700028</strain>
    </source>
</reference>
<keyword evidence="12 18" id="KW-0548">Nucleotidyltransferase</keyword>
<comment type="pathway">
    <text evidence="3 18">Phospholipid metabolism; CDP-diacylglycerol biosynthesis; CDP-diacylglycerol from sn-glycerol 3-phosphate: step 3/3.</text>
</comment>
<dbReference type="Proteomes" id="UP000191153">
    <property type="component" value="Unassembled WGS sequence"/>
</dbReference>
<keyword evidence="15 19" id="KW-0472">Membrane</keyword>
<dbReference type="Pfam" id="PF01148">
    <property type="entry name" value="CTP_transf_1"/>
    <property type="match status" value="1"/>
</dbReference>
<keyword evidence="9" id="KW-0444">Lipid biosynthesis</keyword>
<evidence type="ECO:0000256" key="17">
    <source>
        <dbReference type="ARBA" id="ARBA00023264"/>
    </source>
</evidence>
<evidence type="ECO:0000256" key="16">
    <source>
        <dbReference type="ARBA" id="ARBA00023209"/>
    </source>
</evidence>
<accession>A0A1T4Q568</accession>
<comment type="pathway">
    <text evidence="4">Lipid metabolism.</text>
</comment>
<evidence type="ECO:0000256" key="14">
    <source>
        <dbReference type="ARBA" id="ARBA00023098"/>
    </source>
</evidence>
<sequence>MMNRLFVALIGIPILVFILLNGGLPLLIFSNLIILIGLYEFYRMAELGGKKPFKILGYIGGMLIPNLLYFNYPKNIEVSMIFPLVLILLGTMGMRVLKNKVEESSDCVGITILGVMYVSILFSHLILMSKLPNGGKWLLAVQILVWVCDSFAYFTGISMGRKFFKNGFSVISPKKSVEGSIGGIVFTVLTLYLMNKYVGLITGEYSFYIIIILGLAISILAQIGDLGESMFKREFKIKDSGKLLGEHGGILDRFDSILFVVPTVYYILKFFTF</sequence>
<organism evidence="20 21">
    <name type="scientific">Cetobacterium ceti</name>
    <dbReference type="NCBI Taxonomy" id="180163"/>
    <lineage>
        <taxon>Bacteria</taxon>
        <taxon>Fusobacteriati</taxon>
        <taxon>Fusobacteriota</taxon>
        <taxon>Fusobacteriia</taxon>
        <taxon>Fusobacteriales</taxon>
        <taxon>Fusobacteriaceae</taxon>
        <taxon>Cetobacterium</taxon>
    </lineage>
</organism>
<keyword evidence="13 19" id="KW-1133">Transmembrane helix</keyword>
<evidence type="ECO:0000256" key="19">
    <source>
        <dbReference type="SAM" id="Phobius"/>
    </source>
</evidence>
<feature type="transmembrane region" description="Helical" evidence="19">
    <location>
        <begin position="137"/>
        <end position="155"/>
    </location>
</feature>
<evidence type="ECO:0000256" key="2">
    <source>
        <dbReference type="ARBA" id="ARBA00004651"/>
    </source>
</evidence>
<dbReference type="PANTHER" id="PTHR46382:SF1">
    <property type="entry name" value="PHOSPHATIDATE CYTIDYLYLTRANSFERASE"/>
    <property type="match status" value="1"/>
</dbReference>
<evidence type="ECO:0000313" key="20">
    <source>
        <dbReference type="EMBL" id="SJZ98804.1"/>
    </source>
</evidence>
<evidence type="ECO:0000256" key="13">
    <source>
        <dbReference type="ARBA" id="ARBA00022989"/>
    </source>
</evidence>
<keyword evidence="21" id="KW-1185">Reference proteome</keyword>
<feature type="transmembrane region" description="Helical" evidence="19">
    <location>
        <begin position="6"/>
        <end position="34"/>
    </location>
</feature>
<evidence type="ECO:0000256" key="3">
    <source>
        <dbReference type="ARBA" id="ARBA00005119"/>
    </source>
</evidence>
<keyword evidence="16" id="KW-0594">Phospholipid biosynthesis</keyword>
<evidence type="ECO:0000256" key="5">
    <source>
        <dbReference type="ARBA" id="ARBA00010185"/>
    </source>
</evidence>
<evidence type="ECO:0000256" key="11">
    <source>
        <dbReference type="ARBA" id="ARBA00022692"/>
    </source>
</evidence>
<dbReference type="GO" id="GO:0004605">
    <property type="term" value="F:phosphatidate cytidylyltransferase activity"/>
    <property type="evidence" value="ECO:0007669"/>
    <property type="project" value="UniProtKB-EC"/>
</dbReference>
<evidence type="ECO:0000256" key="7">
    <source>
        <dbReference type="ARBA" id="ARBA00019373"/>
    </source>
</evidence>
<dbReference type="GO" id="GO:0005886">
    <property type="term" value="C:plasma membrane"/>
    <property type="evidence" value="ECO:0007669"/>
    <property type="project" value="UniProtKB-SubCell"/>
</dbReference>
<dbReference type="PANTHER" id="PTHR46382">
    <property type="entry name" value="PHOSPHATIDATE CYTIDYLYLTRANSFERASE"/>
    <property type="match status" value="1"/>
</dbReference>
<comment type="similarity">
    <text evidence="5 18">Belongs to the CDS family.</text>
</comment>
<evidence type="ECO:0000256" key="15">
    <source>
        <dbReference type="ARBA" id="ARBA00023136"/>
    </source>
</evidence>
<dbReference type="UniPathway" id="UPA00557">
    <property type="reaction ID" value="UER00614"/>
</dbReference>
<evidence type="ECO:0000256" key="10">
    <source>
        <dbReference type="ARBA" id="ARBA00022679"/>
    </source>
</evidence>
<feature type="transmembrane region" description="Helical" evidence="19">
    <location>
        <begin position="176"/>
        <end position="193"/>
    </location>
</feature>
<gene>
    <name evidence="20" type="ORF">SAMN02745174_02181</name>
</gene>
<dbReference type="STRING" id="180163.SAMN02745174_02181"/>
<dbReference type="RefSeq" id="WP_078694629.1">
    <property type="nucleotide sequence ID" value="NZ_FUWX01000018.1"/>
</dbReference>
<feature type="transmembrane region" description="Helical" evidence="19">
    <location>
        <begin position="205"/>
        <end position="223"/>
    </location>
</feature>
<evidence type="ECO:0000256" key="4">
    <source>
        <dbReference type="ARBA" id="ARBA00005189"/>
    </source>
</evidence>